<evidence type="ECO:0000256" key="13">
    <source>
        <dbReference type="ARBA" id="ARBA00048238"/>
    </source>
</evidence>
<organism evidence="17 18">
    <name type="scientific">Actinomyces israelii</name>
    <dbReference type="NCBI Taxonomy" id="1659"/>
    <lineage>
        <taxon>Bacteria</taxon>
        <taxon>Bacillati</taxon>
        <taxon>Actinomycetota</taxon>
        <taxon>Actinomycetes</taxon>
        <taxon>Actinomycetales</taxon>
        <taxon>Actinomycetaceae</taxon>
        <taxon>Actinomyces</taxon>
    </lineage>
</organism>
<evidence type="ECO:0000256" key="7">
    <source>
        <dbReference type="ARBA" id="ARBA00022840"/>
    </source>
</evidence>
<keyword evidence="8" id="KW-0521">NADP</keyword>
<dbReference type="EC" id="4.2.1.136" evidence="4"/>
<comment type="catalytic activity">
    <reaction evidence="14">
        <text>(6S)-NADPHX + ADP = AMP + phosphate + NADPH + H(+)</text>
        <dbReference type="Rhea" id="RHEA:32235"/>
        <dbReference type="ChEBI" id="CHEBI:15378"/>
        <dbReference type="ChEBI" id="CHEBI:43474"/>
        <dbReference type="ChEBI" id="CHEBI:57783"/>
        <dbReference type="ChEBI" id="CHEBI:64076"/>
        <dbReference type="ChEBI" id="CHEBI:456215"/>
        <dbReference type="ChEBI" id="CHEBI:456216"/>
        <dbReference type="EC" id="4.2.1.136"/>
    </reaction>
</comment>
<dbReference type="InterPro" id="IPR000631">
    <property type="entry name" value="CARKD"/>
</dbReference>
<dbReference type="Proteomes" id="UP001072034">
    <property type="component" value="Unassembled WGS sequence"/>
</dbReference>
<dbReference type="PANTHER" id="PTHR12592:SF0">
    <property type="entry name" value="ATP-DEPENDENT (S)-NAD(P)H-HYDRATE DEHYDRATASE"/>
    <property type="match status" value="1"/>
</dbReference>
<dbReference type="PROSITE" id="PS51385">
    <property type="entry name" value="YJEF_N"/>
    <property type="match status" value="1"/>
</dbReference>
<proteinExistence type="inferred from homology"/>
<evidence type="ECO:0000256" key="14">
    <source>
        <dbReference type="ARBA" id="ARBA00049209"/>
    </source>
</evidence>
<feature type="domain" description="YjeF N-terminal" evidence="16">
    <location>
        <begin position="1"/>
        <end position="90"/>
    </location>
</feature>
<comment type="similarity">
    <text evidence="3">In the C-terminal section; belongs to the NnrD/CARKD family.</text>
</comment>
<evidence type="ECO:0000256" key="3">
    <source>
        <dbReference type="ARBA" id="ARBA00009524"/>
    </source>
</evidence>
<evidence type="ECO:0000256" key="9">
    <source>
        <dbReference type="ARBA" id="ARBA00023027"/>
    </source>
</evidence>
<dbReference type="Pfam" id="PF01256">
    <property type="entry name" value="Carb_kinase"/>
    <property type="match status" value="1"/>
</dbReference>
<dbReference type="RefSeq" id="WP_268918672.1">
    <property type="nucleotide sequence ID" value="NZ_JAPTMY010000056.1"/>
</dbReference>
<dbReference type="CDD" id="cd01171">
    <property type="entry name" value="YXKO-related"/>
    <property type="match status" value="1"/>
</dbReference>
<dbReference type="InterPro" id="IPR004443">
    <property type="entry name" value="YjeF_N_dom"/>
</dbReference>
<dbReference type="Gene3D" id="3.40.1190.20">
    <property type="match status" value="1"/>
</dbReference>
<dbReference type="SUPFAM" id="SSF64153">
    <property type="entry name" value="YjeF N-terminal domain-like"/>
    <property type="match status" value="1"/>
</dbReference>
<evidence type="ECO:0000256" key="1">
    <source>
        <dbReference type="ARBA" id="ARBA00001958"/>
    </source>
</evidence>
<sequence>ATGPLRARAAALVTPLAAAGRRGARPFRVMAVDLPSGAGVDDGTMAGPVLAADLSVTFTCLKGAHILPPAAGACGRVEVADLGLPVPADPGAVVASRPADADLGRLLRVPGDADHKYTRGVVGLWAGSRTYPGAAVLTASAAVRCGAGMVRLSAPHRVEDLVLARRPEVVPAPGRCQALVIGPGTDPADVVRGAELDAVVVRALDDDGGPDPAAPADPARGPLPAVFDAGALLLLAERLRGGMRCAPAHVLTPHAGEAAALLTTLGGPTSRARVEAAPAACALELARLTGGTVLLKGAPTLIAAPDAPSAPAGSARPRLLSVDAGPGWLATAGSGDALAGVLGTVLAAAQCDAERGGPAVDVPQCAALAVRLHAVAAELASGLRDAPPGRPLAALDLADHLPHACAAVGGWAS</sequence>
<evidence type="ECO:0000313" key="18">
    <source>
        <dbReference type="Proteomes" id="UP001072034"/>
    </source>
</evidence>
<evidence type="ECO:0000256" key="6">
    <source>
        <dbReference type="ARBA" id="ARBA00022741"/>
    </source>
</evidence>
<feature type="domain" description="YjeF C-terminal" evidence="15">
    <location>
        <begin position="99"/>
        <end position="408"/>
    </location>
</feature>
<evidence type="ECO:0000256" key="8">
    <source>
        <dbReference type="ARBA" id="ARBA00022857"/>
    </source>
</evidence>
<evidence type="ECO:0000256" key="2">
    <source>
        <dbReference type="ARBA" id="ARBA00006001"/>
    </source>
</evidence>
<keyword evidence="9" id="KW-0520">NAD</keyword>
<evidence type="ECO:0000256" key="10">
    <source>
        <dbReference type="ARBA" id="ARBA00023239"/>
    </source>
</evidence>
<comment type="similarity">
    <text evidence="2">In the N-terminal section; belongs to the NnrE/AIBP family.</text>
</comment>
<evidence type="ECO:0000259" key="15">
    <source>
        <dbReference type="PROSITE" id="PS51383"/>
    </source>
</evidence>
<keyword evidence="18" id="KW-1185">Reference proteome</keyword>
<evidence type="ECO:0000313" key="17">
    <source>
        <dbReference type="EMBL" id="MCZ0859476.1"/>
    </source>
</evidence>
<protein>
    <recommendedName>
        <fullName evidence="5">Bifunctional NAD(P)H-hydrate repair enzyme Nnr</fullName>
        <ecNumber evidence="4">4.2.1.136</ecNumber>
    </recommendedName>
    <alternativeName>
        <fullName evidence="12">Nicotinamide nucleotide repair protein</fullName>
    </alternativeName>
</protein>
<evidence type="ECO:0000256" key="12">
    <source>
        <dbReference type="ARBA" id="ARBA00032624"/>
    </source>
</evidence>
<keyword evidence="7" id="KW-0067">ATP-binding</keyword>
<dbReference type="InterPro" id="IPR036652">
    <property type="entry name" value="YjeF_N_dom_sf"/>
</dbReference>
<dbReference type="PROSITE" id="PS51383">
    <property type="entry name" value="YJEF_C_3"/>
    <property type="match status" value="1"/>
</dbReference>
<gene>
    <name evidence="17" type="ORF">OHJ16_15695</name>
</gene>
<dbReference type="EMBL" id="JAPTMY010000056">
    <property type="protein sequence ID" value="MCZ0859476.1"/>
    <property type="molecule type" value="Genomic_DNA"/>
</dbReference>
<evidence type="ECO:0000256" key="5">
    <source>
        <dbReference type="ARBA" id="ARBA00018591"/>
    </source>
</evidence>
<comment type="function">
    <text evidence="11">Bifunctional enzyme that catalyzes the epimerization of the S- and R-forms of NAD(P)HX and the dehydration of the S-form of NAD(P)HX at the expense of ADP, which is converted to AMP. This allows the repair of both epimers of NAD(P)HX, a damaged form of NAD(P)H that is a result of enzymatic or heat-dependent hydration.</text>
</comment>
<comment type="catalytic activity">
    <reaction evidence="13">
        <text>(6S)-NADHX + ADP = AMP + phosphate + NADH + H(+)</text>
        <dbReference type="Rhea" id="RHEA:32223"/>
        <dbReference type="ChEBI" id="CHEBI:15378"/>
        <dbReference type="ChEBI" id="CHEBI:43474"/>
        <dbReference type="ChEBI" id="CHEBI:57945"/>
        <dbReference type="ChEBI" id="CHEBI:64074"/>
        <dbReference type="ChEBI" id="CHEBI:456215"/>
        <dbReference type="ChEBI" id="CHEBI:456216"/>
        <dbReference type="EC" id="4.2.1.136"/>
    </reaction>
</comment>
<dbReference type="HAMAP" id="MF_01965">
    <property type="entry name" value="NADHX_dehydratase"/>
    <property type="match status" value="1"/>
</dbReference>
<feature type="non-terminal residue" evidence="17">
    <location>
        <position position="1"/>
    </location>
</feature>
<evidence type="ECO:0000259" key="16">
    <source>
        <dbReference type="PROSITE" id="PS51385"/>
    </source>
</evidence>
<reference evidence="17" key="1">
    <citation type="submission" date="2022-10" db="EMBL/GenBank/DDBJ databases">
        <title>Genome sequence of Actinomyces israelii ATCC 10048.</title>
        <authorList>
            <person name="Watt R.M."/>
            <person name="Tong W.M."/>
        </authorList>
    </citation>
    <scope>NUCLEOTIDE SEQUENCE</scope>
    <source>
        <strain evidence="17">ATCC 10048</strain>
    </source>
</reference>
<dbReference type="InterPro" id="IPR029056">
    <property type="entry name" value="Ribokinase-like"/>
</dbReference>
<evidence type="ECO:0000256" key="11">
    <source>
        <dbReference type="ARBA" id="ARBA00025153"/>
    </source>
</evidence>
<accession>A0ABT4ICK9</accession>
<dbReference type="Gene3D" id="3.40.50.10260">
    <property type="entry name" value="YjeF N-terminal domain"/>
    <property type="match status" value="1"/>
</dbReference>
<dbReference type="SUPFAM" id="SSF53613">
    <property type="entry name" value="Ribokinase-like"/>
    <property type="match status" value="1"/>
</dbReference>
<name>A0ABT4ICK9_9ACTO</name>
<evidence type="ECO:0000256" key="4">
    <source>
        <dbReference type="ARBA" id="ARBA00013129"/>
    </source>
</evidence>
<dbReference type="PANTHER" id="PTHR12592">
    <property type="entry name" value="ATP-DEPENDENT (S)-NAD(P)H-HYDRATE DEHYDRATASE FAMILY MEMBER"/>
    <property type="match status" value="1"/>
</dbReference>
<comment type="cofactor">
    <cofactor evidence="1">
        <name>K(+)</name>
        <dbReference type="ChEBI" id="CHEBI:29103"/>
    </cofactor>
</comment>
<comment type="caution">
    <text evidence="17">The sequence shown here is derived from an EMBL/GenBank/DDBJ whole genome shotgun (WGS) entry which is preliminary data.</text>
</comment>
<keyword evidence="6" id="KW-0547">Nucleotide-binding</keyword>
<keyword evidence="10" id="KW-0456">Lyase</keyword>